<keyword evidence="2" id="KW-1185">Reference proteome</keyword>
<proteinExistence type="predicted"/>
<dbReference type="HOGENOM" id="CLU_1259185_0_0_6"/>
<sequence>MVFQSHISTLTKQHSFKSLVAASLCLIVFGCSRNESLSAEYQEACHGEPLTTVAQRNQALEDGFVINQQFKCIDKASYLAMQEAEARDAQIARQREQRGYESEADPTPKYELRYVEINSASVAELTHVCNIKNGTAEDIVKERERNGQFGDWVDVVHRVFAMSAAQNVVYASVCGLTVNGQSFDGAPADQAVAQQIYQRYSHYK</sequence>
<dbReference type="EMBL" id="APPO01000008">
    <property type="protein sequence ID" value="ENV37988.1"/>
    <property type="molecule type" value="Genomic_DNA"/>
</dbReference>
<dbReference type="AlphaFoldDB" id="N9A1S5"/>
<dbReference type="Gene3D" id="1.10.150.280">
    <property type="entry name" value="AF1531-like domain"/>
    <property type="match status" value="1"/>
</dbReference>
<organism evidence="1 2">
    <name type="scientific">Acinetobacter venetianus (strain ATCC 31012 / DSM 23050 / BCRC 14357 / CCUG 45561 / CIP 110063 / KCTC 2702 / LMG 19082 / RAG-1)</name>
    <dbReference type="NCBI Taxonomy" id="1191460"/>
    <lineage>
        <taxon>Bacteria</taxon>
        <taxon>Pseudomonadati</taxon>
        <taxon>Pseudomonadota</taxon>
        <taxon>Gammaproteobacteria</taxon>
        <taxon>Moraxellales</taxon>
        <taxon>Moraxellaceae</taxon>
        <taxon>Acinetobacter</taxon>
    </lineage>
</organism>
<accession>N9A1S5</accession>
<evidence type="ECO:0000313" key="1">
    <source>
        <dbReference type="EMBL" id="ENV37988.1"/>
    </source>
</evidence>
<dbReference type="OrthoDB" id="8687931at2"/>
<dbReference type="eggNOG" id="ENOG5031SIC">
    <property type="taxonomic scope" value="Bacteria"/>
</dbReference>
<dbReference type="Proteomes" id="UP000018445">
    <property type="component" value="Unassembled WGS sequence"/>
</dbReference>
<evidence type="ECO:0008006" key="3">
    <source>
        <dbReference type="Google" id="ProtNLM"/>
    </source>
</evidence>
<dbReference type="InterPro" id="IPR010994">
    <property type="entry name" value="RuvA_2-like"/>
</dbReference>
<reference evidence="1 2" key="1">
    <citation type="submission" date="2013-02" db="EMBL/GenBank/DDBJ databases">
        <title>The Genome Sequence of Acinetobacter venetianus CIP 110063.</title>
        <authorList>
            <consortium name="The Broad Institute Genome Sequencing Platform"/>
            <consortium name="The Broad Institute Genome Sequencing Center for Infectious Disease"/>
            <person name="Cerqueira G."/>
            <person name="Feldgarden M."/>
            <person name="Courvalin P."/>
            <person name="Perichon B."/>
            <person name="Grillot-Courvalin C."/>
            <person name="Clermont D."/>
            <person name="Rocha E."/>
            <person name="Yoon E.-J."/>
            <person name="Nemec A."/>
            <person name="Walker B."/>
            <person name="Young S.K."/>
            <person name="Zeng Q."/>
            <person name="Gargeya S."/>
            <person name="Fitzgerald M."/>
            <person name="Haas B."/>
            <person name="Abouelleil A."/>
            <person name="Alvarado L."/>
            <person name="Arachchi H.M."/>
            <person name="Berlin A.M."/>
            <person name="Chapman S.B."/>
            <person name="Dewar J."/>
            <person name="Goldberg J."/>
            <person name="Griggs A."/>
            <person name="Gujja S."/>
            <person name="Hansen M."/>
            <person name="Howarth C."/>
            <person name="Imamovic A."/>
            <person name="Larimer J."/>
            <person name="McCowan C."/>
            <person name="Murphy C."/>
            <person name="Neiman D."/>
            <person name="Pearson M."/>
            <person name="Priest M."/>
            <person name="Roberts A."/>
            <person name="Saif S."/>
            <person name="Shea T."/>
            <person name="Sisk P."/>
            <person name="Sykes S."/>
            <person name="Wortman J."/>
            <person name="Nusbaum C."/>
            <person name="Birren B."/>
        </authorList>
    </citation>
    <scope>NUCLEOTIDE SEQUENCE [LARGE SCALE GENOMIC DNA]</scope>
    <source>
        <strain evidence="2">ATCC 31012 / DSM 23050 / BCRC 14357 / CCUG 45561 / CIP 110063 / KCTC 2702 / LMG 19082 / RAG-1</strain>
    </source>
</reference>
<dbReference type="SUPFAM" id="SSF47781">
    <property type="entry name" value="RuvA domain 2-like"/>
    <property type="match status" value="1"/>
</dbReference>
<comment type="caution">
    <text evidence="1">The sequence shown here is derived from an EMBL/GenBank/DDBJ whole genome shotgun (WGS) entry which is preliminary data.</text>
</comment>
<dbReference type="Pfam" id="PF12836">
    <property type="entry name" value="HHH_3"/>
    <property type="match status" value="1"/>
</dbReference>
<evidence type="ECO:0000313" key="2">
    <source>
        <dbReference type="Proteomes" id="UP000018445"/>
    </source>
</evidence>
<dbReference type="PATRIC" id="fig|1191460.12.peg.738"/>
<protein>
    <recommendedName>
        <fullName evidence="3">Helix-hairpin-helix motif protein</fullName>
    </recommendedName>
</protein>
<gene>
    <name evidence="1" type="ORF">F959_00745</name>
</gene>
<name>N9A1S5_ACIVR</name>